<protein>
    <submittedName>
        <fullName evidence="2">Uncharacterized protein</fullName>
    </submittedName>
</protein>
<feature type="region of interest" description="Disordered" evidence="1">
    <location>
        <begin position="265"/>
        <end position="318"/>
    </location>
</feature>
<feature type="compositionally biased region" description="Basic and acidic residues" evidence="1">
    <location>
        <begin position="474"/>
        <end position="485"/>
    </location>
</feature>
<gene>
    <name evidence="2" type="ORF">LshimejAT787_1802050</name>
</gene>
<keyword evidence="3" id="KW-1185">Reference proteome</keyword>
<evidence type="ECO:0000313" key="2">
    <source>
        <dbReference type="EMBL" id="GLB44868.1"/>
    </source>
</evidence>
<feature type="region of interest" description="Disordered" evidence="1">
    <location>
        <begin position="396"/>
        <end position="529"/>
    </location>
</feature>
<evidence type="ECO:0000256" key="1">
    <source>
        <dbReference type="SAM" id="MobiDB-lite"/>
    </source>
</evidence>
<feature type="compositionally biased region" description="Low complexity" evidence="1">
    <location>
        <begin position="490"/>
        <end position="501"/>
    </location>
</feature>
<dbReference type="Proteomes" id="UP001063166">
    <property type="component" value="Unassembled WGS sequence"/>
</dbReference>
<evidence type="ECO:0000313" key="3">
    <source>
        <dbReference type="Proteomes" id="UP001063166"/>
    </source>
</evidence>
<name>A0A9P3Q0F2_LYOSH</name>
<feature type="compositionally biased region" description="Polar residues" evidence="1">
    <location>
        <begin position="449"/>
        <end position="460"/>
    </location>
</feature>
<feature type="region of interest" description="Disordered" evidence="1">
    <location>
        <begin position="329"/>
        <end position="348"/>
    </location>
</feature>
<feature type="compositionally biased region" description="Low complexity" evidence="1">
    <location>
        <begin position="463"/>
        <end position="473"/>
    </location>
</feature>
<reference evidence="2" key="1">
    <citation type="submission" date="2022-07" db="EMBL/GenBank/DDBJ databases">
        <title>The genome of Lyophyllum shimeji provides insight into the initial evolution of ectomycorrhizal fungal genome.</title>
        <authorList>
            <person name="Kobayashi Y."/>
            <person name="Shibata T."/>
            <person name="Hirakawa H."/>
            <person name="Shigenobu S."/>
            <person name="Nishiyama T."/>
            <person name="Yamada A."/>
            <person name="Hasebe M."/>
            <person name="Kawaguchi M."/>
        </authorList>
    </citation>
    <scope>NUCLEOTIDE SEQUENCE</scope>
    <source>
        <strain evidence="2">AT787</strain>
    </source>
</reference>
<organism evidence="2 3">
    <name type="scientific">Lyophyllum shimeji</name>
    <name type="common">Hon-shimeji</name>
    <name type="synonym">Tricholoma shimeji</name>
    <dbReference type="NCBI Taxonomy" id="47721"/>
    <lineage>
        <taxon>Eukaryota</taxon>
        <taxon>Fungi</taxon>
        <taxon>Dikarya</taxon>
        <taxon>Basidiomycota</taxon>
        <taxon>Agaricomycotina</taxon>
        <taxon>Agaricomycetes</taxon>
        <taxon>Agaricomycetidae</taxon>
        <taxon>Agaricales</taxon>
        <taxon>Tricholomatineae</taxon>
        <taxon>Lyophyllaceae</taxon>
        <taxon>Lyophyllum</taxon>
    </lineage>
</organism>
<feature type="compositionally biased region" description="Basic and acidic residues" evidence="1">
    <location>
        <begin position="504"/>
        <end position="514"/>
    </location>
</feature>
<feature type="compositionally biased region" description="Polar residues" evidence="1">
    <location>
        <begin position="297"/>
        <end position="316"/>
    </location>
</feature>
<feature type="compositionally biased region" description="Polar residues" evidence="1">
    <location>
        <begin position="428"/>
        <end position="442"/>
    </location>
</feature>
<dbReference type="EMBL" id="BRPK01000018">
    <property type="protein sequence ID" value="GLB44868.1"/>
    <property type="molecule type" value="Genomic_DNA"/>
</dbReference>
<comment type="caution">
    <text evidence="2">The sequence shown here is derived from an EMBL/GenBank/DDBJ whole genome shotgun (WGS) entry which is preliminary data.</text>
</comment>
<dbReference type="AlphaFoldDB" id="A0A9P3Q0F2"/>
<proteinExistence type="predicted"/>
<sequence length="529" mass="58581">MELYSTARSKVEKPLAFQDRTNSDSTIMQMCPHELFNVSTAIAGVATKQVDDHASASPYPLRMTNGKNEEHRRWRYSTAEAELVRQFRKSQTELSPRELQIRALEQATTVLSAHAQDARERADRLRQLLEDRDTDPVVYETLKRERWLEESRQFAVEQERKVVRQNLEMLTNLSSHGGTEVLSASLGDAQTADEARRRRNLLKFLDSSSTHPPVRVRKATSLIFERSSKRRTLDRVTPMRLRTESTGSDASFRFQHLRPISDGWAPPARHAFKSRDDVSQGPRSAPILPSLAAVAEDQTTSTDGMAQPTEPASSSGLYFAEPSKPASFAFAGTPFPPKSRSRHSRRKSDYGTATIFASAAPSLTDIHIDAADVDAPLPDYALDLFSRFECGLPISMSDSELPPTPLPTRSSDVGPPEAEPQYDPLPTRHSSSSLQVPSFTPQKQRRSKTSILRRSGSGRQVGSLVSIPESSSSSEKRAQREEEGPPSKVSSAASLALPTASRGGSKEGREDLTSKIKRRFSVLRIGGRS</sequence>
<accession>A0A9P3Q0F2</accession>
<dbReference type="OrthoDB" id="3254613at2759"/>